<evidence type="ECO:0000256" key="6">
    <source>
        <dbReference type="ARBA" id="ARBA00022989"/>
    </source>
</evidence>
<feature type="transmembrane region" description="Helical" evidence="10">
    <location>
        <begin position="176"/>
        <end position="199"/>
    </location>
</feature>
<organism evidence="12 13">
    <name type="scientific">Candidatus Curtissbacteria bacterium GW2011_GWC2_38_9</name>
    <dbReference type="NCBI Taxonomy" id="1618414"/>
    <lineage>
        <taxon>Bacteria</taxon>
        <taxon>Candidatus Curtissiibacteriota</taxon>
    </lineage>
</organism>
<sequence length="226" mass="25868">MWNTVFYQPMHTALVFFISALGGDVGLAIIVLTILVRLVLFPLSKKSILSQHRMKELEPELKQIKEKYKNDKQEYARRTMEIYRANKVNPFSSILLILIQLPIIIVLYQVFLRLPLEPAPMLLGLVDLSDKSLFLAVLVGISQFFQTKLMTQPSAPADPNSFGGQLSRSFQLQMKYFLPFFLAFIAYKFSAAVALYLLVSNMFTIGQELYLKRKNPNEPGKDKKLN</sequence>
<dbReference type="PATRIC" id="fig|1618414.3.peg.625"/>
<evidence type="ECO:0000256" key="10">
    <source>
        <dbReference type="SAM" id="Phobius"/>
    </source>
</evidence>
<comment type="subcellular location">
    <subcellularLocation>
        <location evidence="1">Cell membrane</location>
        <topology evidence="1">Multi-pass membrane protein</topology>
    </subcellularLocation>
    <subcellularLocation>
        <location evidence="9">Membrane</location>
        <topology evidence="9">Multi-pass membrane protein</topology>
    </subcellularLocation>
</comment>
<evidence type="ECO:0000256" key="4">
    <source>
        <dbReference type="ARBA" id="ARBA00022692"/>
    </source>
</evidence>
<keyword evidence="6 10" id="KW-1133">Transmembrane helix</keyword>
<gene>
    <name evidence="12" type="ORF">UT12_C0031G0006</name>
</gene>
<evidence type="ECO:0000256" key="2">
    <source>
        <dbReference type="ARBA" id="ARBA00022448"/>
    </source>
</evidence>
<dbReference type="EMBL" id="LBVP01000031">
    <property type="protein sequence ID" value="KKQ87961.1"/>
    <property type="molecule type" value="Genomic_DNA"/>
</dbReference>
<comment type="caution">
    <text evidence="12">The sequence shown here is derived from an EMBL/GenBank/DDBJ whole genome shotgun (WGS) entry which is preliminary data.</text>
</comment>
<dbReference type="NCBIfam" id="TIGR03592">
    <property type="entry name" value="yidC_oxa1_cterm"/>
    <property type="match status" value="1"/>
</dbReference>
<dbReference type="Proteomes" id="UP000034893">
    <property type="component" value="Unassembled WGS sequence"/>
</dbReference>
<accession>A0A0G0PF99</accession>
<dbReference type="GO" id="GO:0051205">
    <property type="term" value="P:protein insertion into membrane"/>
    <property type="evidence" value="ECO:0007669"/>
    <property type="project" value="TreeGrafter"/>
</dbReference>
<dbReference type="AlphaFoldDB" id="A0A0G0PF99"/>
<evidence type="ECO:0000256" key="5">
    <source>
        <dbReference type="ARBA" id="ARBA00022927"/>
    </source>
</evidence>
<evidence type="ECO:0000313" key="13">
    <source>
        <dbReference type="Proteomes" id="UP000034893"/>
    </source>
</evidence>
<feature type="transmembrane region" description="Helical" evidence="10">
    <location>
        <begin position="88"/>
        <end position="112"/>
    </location>
</feature>
<keyword evidence="5" id="KW-0653">Protein transport</keyword>
<dbReference type="InterPro" id="IPR047196">
    <property type="entry name" value="YidC_ALB_C"/>
</dbReference>
<protein>
    <submittedName>
        <fullName evidence="12">Stage III sporulation protein J</fullName>
    </submittedName>
</protein>
<keyword evidence="2" id="KW-0813">Transport</keyword>
<evidence type="ECO:0000256" key="3">
    <source>
        <dbReference type="ARBA" id="ARBA00022475"/>
    </source>
</evidence>
<dbReference type="PANTHER" id="PTHR12428:SF65">
    <property type="entry name" value="CYTOCHROME C OXIDASE ASSEMBLY PROTEIN COX18, MITOCHONDRIAL"/>
    <property type="match status" value="1"/>
</dbReference>
<evidence type="ECO:0000313" key="12">
    <source>
        <dbReference type="EMBL" id="KKQ87961.1"/>
    </source>
</evidence>
<dbReference type="Pfam" id="PF02096">
    <property type="entry name" value="60KD_IMP"/>
    <property type="match status" value="1"/>
</dbReference>
<keyword evidence="3" id="KW-1003">Cell membrane</keyword>
<dbReference type="GO" id="GO:0005886">
    <property type="term" value="C:plasma membrane"/>
    <property type="evidence" value="ECO:0007669"/>
    <property type="project" value="UniProtKB-SubCell"/>
</dbReference>
<proteinExistence type="inferred from homology"/>
<feature type="domain" description="Membrane insertase YidC/Oxa/ALB C-terminal" evidence="11">
    <location>
        <begin position="26"/>
        <end position="213"/>
    </location>
</feature>
<evidence type="ECO:0000256" key="9">
    <source>
        <dbReference type="RuleBase" id="RU003945"/>
    </source>
</evidence>
<feature type="transmembrane region" description="Helical" evidence="10">
    <location>
        <begin position="12"/>
        <end position="40"/>
    </location>
</feature>
<comment type="similarity">
    <text evidence="9">Belongs to the OXA1/ALB3/YidC family.</text>
</comment>
<dbReference type="GO" id="GO:0015031">
    <property type="term" value="P:protein transport"/>
    <property type="evidence" value="ECO:0007669"/>
    <property type="project" value="UniProtKB-KW"/>
</dbReference>
<keyword evidence="8" id="KW-0143">Chaperone</keyword>
<reference evidence="12 13" key="1">
    <citation type="journal article" date="2015" name="Nature">
        <title>rRNA introns, odd ribosomes, and small enigmatic genomes across a large radiation of phyla.</title>
        <authorList>
            <person name="Brown C.T."/>
            <person name="Hug L.A."/>
            <person name="Thomas B.C."/>
            <person name="Sharon I."/>
            <person name="Castelle C.J."/>
            <person name="Singh A."/>
            <person name="Wilkins M.J."/>
            <person name="Williams K.H."/>
            <person name="Banfield J.F."/>
        </authorList>
    </citation>
    <scope>NUCLEOTIDE SEQUENCE [LARGE SCALE GENOMIC DNA]</scope>
</reference>
<dbReference type="InterPro" id="IPR001708">
    <property type="entry name" value="YidC/ALB3/OXA1/COX18"/>
</dbReference>
<keyword evidence="7 10" id="KW-0472">Membrane</keyword>
<evidence type="ECO:0000256" key="1">
    <source>
        <dbReference type="ARBA" id="ARBA00004651"/>
    </source>
</evidence>
<dbReference type="CDD" id="cd20070">
    <property type="entry name" value="5TM_YidC_Alb3"/>
    <property type="match status" value="1"/>
</dbReference>
<name>A0A0G0PF99_9BACT</name>
<evidence type="ECO:0000256" key="8">
    <source>
        <dbReference type="ARBA" id="ARBA00023186"/>
    </source>
</evidence>
<keyword evidence="4 9" id="KW-0812">Transmembrane</keyword>
<dbReference type="PANTHER" id="PTHR12428">
    <property type="entry name" value="OXA1"/>
    <property type="match status" value="1"/>
</dbReference>
<dbReference type="GO" id="GO:0032977">
    <property type="term" value="F:membrane insertase activity"/>
    <property type="evidence" value="ECO:0007669"/>
    <property type="project" value="InterPro"/>
</dbReference>
<evidence type="ECO:0000256" key="7">
    <source>
        <dbReference type="ARBA" id="ARBA00023136"/>
    </source>
</evidence>
<dbReference type="InterPro" id="IPR028055">
    <property type="entry name" value="YidC/Oxa/ALB_C"/>
</dbReference>
<evidence type="ECO:0000259" key="11">
    <source>
        <dbReference type="Pfam" id="PF02096"/>
    </source>
</evidence>